<gene>
    <name evidence="2" type="ORF">RDB_LOCUS26254</name>
</gene>
<evidence type="ECO:0000256" key="1">
    <source>
        <dbReference type="SAM" id="MobiDB-lite"/>
    </source>
</evidence>
<dbReference type="EMBL" id="CAJMWT010001159">
    <property type="protein sequence ID" value="CAE6383449.1"/>
    <property type="molecule type" value="Genomic_DNA"/>
</dbReference>
<feature type="region of interest" description="Disordered" evidence="1">
    <location>
        <begin position="17"/>
        <end position="36"/>
    </location>
</feature>
<proteinExistence type="predicted"/>
<sequence>MILEHISRGLGPAGGLVYNPTRAGPPQPLGPGATHFPVSAATPLSLTADTHPSGYSIRVQLDNSRPNNTFRTSELITGQLKIFAKPDVKRLVVPRLSLKVFFESRTLFAGLQPKQSGALGQKLQKMKSAAAQDYDNVMMHEVHRGVVPPGNLTLSWDPQSQLDTALEQGGNYSEVSLPFSFTIPRKMTVTEYNKYGGAPRKLCPVLRYPPPTLRDSSVGSVQWVVEAVIDLVPNAEGKKDEMMLLQPTDQQVLTRLVFPVMPSPEDVTPLRSEPFFGNDMEKESFGSRRLKESEVDSRKKALVARGGKWEAYVKEIAVFEKYNVWSEVYVNDGAQISTNASVLPLILFLKHTGTRASSLPSFLRSSKPKAIHLVRAKVTLRCTTSTRGGKEIAAHVRNVVIRTHELRFDSSSATPGVVIPSGDAPPLEVDLTFDVQSQEEMNLGLGKQFTTPARNLTPSFRTPNIEHEYHMIVSLLFKGDETERIATQFAVQVVPSDAESQLAPFQDALPEYAAN</sequence>
<dbReference type="Proteomes" id="UP000663843">
    <property type="component" value="Unassembled WGS sequence"/>
</dbReference>
<organism evidence="2 3">
    <name type="scientific">Rhizoctonia solani</name>
    <dbReference type="NCBI Taxonomy" id="456999"/>
    <lineage>
        <taxon>Eukaryota</taxon>
        <taxon>Fungi</taxon>
        <taxon>Dikarya</taxon>
        <taxon>Basidiomycota</taxon>
        <taxon>Agaricomycotina</taxon>
        <taxon>Agaricomycetes</taxon>
        <taxon>Cantharellales</taxon>
        <taxon>Ceratobasidiaceae</taxon>
        <taxon>Rhizoctonia</taxon>
    </lineage>
</organism>
<evidence type="ECO:0000313" key="3">
    <source>
        <dbReference type="Proteomes" id="UP000663843"/>
    </source>
</evidence>
<name>A0A8H2WI37_9AGAM</name>
<evidence type="ECO:0000313" key="2">
    <source>
        <dbReference type="EMBL" id="CAE6383449.1"/>
    </source>
</evidence>
<dbReference type="AlphaFoldDB" id="A0A8H2WI37"/>
<comment type="caution">
    <text evidence="2">The sequence shown here is derived from an EMBL/GenBank/DDBJ whole genome shotgun (WGS) entry which is preliminary data.</text>
</comment>
<accession>A0A8H2WI37</accession>
<protein>
    <submittedName>
        <fullName evidence="2">Uncharacterized protein</fullName>
    </submittedName>
</protein>
<reference evidence="2" key="1">
    <citation type="submission" date="2021-01" db="EMBL/GenBank/DDBJ databases">
        <authorList>
            <person name="Kaushik A."/>
        </authorList>
    </citation>
    <scope>NUCLEOTIDE SEQUENCE</scope>
    <source>
        <strain evidence="2">AG2-2IIIB</strain>
    </source>
</reference>